<dbReference type="GO" id="GO:0016020">
    <property type="term" value="C:membrane"/>
    <property type="evidence" value="ECO:0007669"/>
    <property type="project" value="UniProtKB-SubCell"/>
</dbReference>
<dbReference type="GO" id="GO:0004252">
    <property type="term" value="F:serine-type endopeptidase activity"/>
    <property type="evidence" value="ECO:0007669"/>
    <property type="project" value="InterPro"/>
</dbReference>
<evidence type="ECO:0000313" key="7">
    <source>
        <dbReference type="Proteomes" id="UP000825123"/>
    </source>
</evidence>
<dbReference type="AlphaFoldDB" id="A0A8D5U616"/>
<dbReference type="SUPFAM" id="SSF51306">
    <property type="entry name" value="LexA/Signal peptidase"/>
    <property type="match status" value="1"/>
</dbReference>
<evidence type="ECO:0000256" key="4">
    <source>
        <dbReference type="ARBA" id="ARBA00023136"/>
    </source>
</evidence>
<dbReference type="GO" id="GO:0006465">
    <property type="term" value="P:signal peptide processing"/>
    <property type="evidence" value="ECO:0007669"/>
    <property type="project" value="InterPro"/>
</dbReference>
<sequence length="345" mass="38519">MIKEIAIYSILSLILFSLAFSLISQYFLGLPYGWNIEATDSMVPVLNPGCLVFITPLMGQPHVGEIVAYKPPFCSHYIVHEIIKVLPDGYITKGVHNPTPDPWVVKRSWIKGCVPLILNRPISIPYLGYAITTVNTINGKASLLVSLFIIYGVSETLSRRSLKIRRNTLHTVSYKTVFMGLFILFFLASFVVLSSNTVLTYAQWTSVNASSSLNSREIGTSFRLGVLPSNSLVSLELPVKLRSFPIKLPLAVLFYSNNPNLRLLGPDTISGSSNVTFVVNTGKPGFYTSRVGFLLMPRILPHNIMEPLFATSPLLFISFMSLFISCVLEFIVYLVYKILGRYYIL</sequence>
<evidence type="ECO:0000256" key="1">
    <source>
        <dbReference type="ARBA" id="ARBA00004370"/>
    </source>
</evidence>
<evidence type="ECO:0000256" key="3">
    <source>
        <dbReference type="ARBA" id="ARBA00022989"/>
    </source>
</evidence>
<name>A0A8D5U616_9CREN</name>
<evidence type="ECO:0000313" key="6">
    <source>
        <dbReference type="EMBL" id="BCU69725.1"/>
    </source>
</evidence>
<comment type="subcellular location">
    <subcellularLocation>
        <location evidence="1">Membrane</location>
    </subcellularLocation>
</comment>
<keyword evidence="3 5" id="KW-1133">Transmembrane helix</keyword>
<feature type="transmembrane region" description="Helical" evidence="5">
    <location>
        <begin position="126"/>
        <end position="151"/>
    </location>
</feature>
<feature type="transmembrane region" description="Helical" evidence="5">
    <location>
        <begin position="7"/>
        <end position="28"/>
    </location>
</feature>
<accession>A0A8D5U616</accession>
<organism evidence="6 7">
    <name type="scientific">Stygiolobus caldivivus</name>
    <dbReference type="NCBI Taxonomy" id="2824673"/>
    <lineage>
        <taxon>Archaea</taxon>
        <taxon>Thermoproteota</taxon>
        <taxon>Thermoprotei</taxon>
        <taxon>Sulfolobales</taxon>
        <taxon>Sulfolobaceae</taxon>
        <taxon>Stygiolobus</taxon>
    </lineage>
</organism>
<reference evidence="6 7" key="1">
    <citation type="submission" date="2021-04" db="EMBL/GenBank/DDBJ databases">
        <title>Complete genome sequence of Stygiolobus sp. KN-1.</title>
        <authorList>
            <person name="Nakamura K."/>
            <person name="Sakai H."/>
            <person name="Kurosawa N."/>
        </authorList>
    </citation>
    <scope>NUCLEOTIDE SEQUENCE [LARGE SCALE GENOMIC DNA]</scope>
    <source>
        <strain evidence="6 7">KN-1</strain>
    </source>
</reference>
<feature type="transmembrane region" description="Helical" evidence="5">
    <location>
        <begin position="172"/>
        <end position="193"/>
    </location>
</feature>
<protein>
    <submittedName>
        <fullName evidence="6">S26 family signal peptidase</fullName>
    </submittedName>
</protein>
<dbReference type="EMBL" id="AP024597">
    <property type="protein sequence ID" value="BCU69725.1"/>
    <property type="molecule type" value="Genomic_DNA"/>
</dbReference>
<proteinExistence type="predicted"/>
<keyword evidence="4 5" id="KW-0472">Membrane</keyword>
<dbReference type="InterPro" id="IPR001733">
    <property type="entry name" value="Peptidase_S26B"/>
</dbReference>
<keyword evidence="2 5" id="KW-0812">Transmembrane</keyword>
<gene>
    <name evidence="6" type="ORF">KN1_10220</name>
</gene>
<dbReference type="GeneID" id="66162767"/>
<feature type="transmembrane region" description="Helical" evidence="5">
    <location>
        <begin position="314"/>
        <end position="336"/>
    </location>
</feature>
<dbReference type="Proteomes" id="UP000825123">
    <property type="component" value="Chromosome"/>
</dbReference>
<evidence type="ECO:0000256" key="5">
    <source>
        <dbReference type="SAM" id="Phobius"/>
    </source>
</evidence>
<dbReference type="InterPro" id="IPR036286">
    <property type="entry name" value="LexA/Signal_pep-like_sf"/>
</dbReference>
<dbReference type="KEGG" id="csty:KN1_10220"/>
<dbReference type="RefSeq" id="WP_221289712.1">
    <property type="nucleotide sequence ID" value="NZ_AP024597.1"/>
</dbReference>
<evidence type="ECO:0000256" key="2">
    <source>
        <dbReference type="ARBA" id="ARBA00022692"/>
    </source>
</evidence>
<dbReference type="NCBIfam" id="TIGR02228">
    <property type="entry name" value="sigpep_I_arch"/>
    <property type="match status" value="1"/>
</dbReference>
<dbReference type="CDD" id="cd06530">
    <property type="entry name" value="S26_SPase_I"/>
    <property type="match status" value="1"/>
</dbReference>
<keyword evidence="7" id="KW-1185">Reference proteome</keyword>
<dbReference type="InterPro" id="IPR019533">
    <property type="entry name" value="Peptidase_S26"/>
</dbReference>